<dbReference type="AlphaFoldDB" id="A0A0J9UV77"/>
<proteinExistence type="predicted"/>
<dbReference type="Proteomes" id="UP000053562">
    <property type="component" value="Unassembled WGS sequence"/>
</dbReference>
<protein>
    <submittedName>
        <fullName evidence="2">Uncharacterized protein</fullName>
    </submittedName>
</protein>
<name>A0A0J9UV77_PLAVI</name>
<dbReference type="InterPro" id="IPR008780">
    <property type="entry name" value="Plasmodium_Vir"/>
</dbReference>
<dbReference type="Pfam" id="PF05795">
    <property type="entry name" value="Plasmodium_Vir"/>
    <property type="match status" value="1"/>
</dbReference>
<reference evidence="2 3" key="1">
    <citation type="submission" date="2011-08" db="EMBL/GenBank/DDBJ databases">
        <title>The Genome Sequence of Plasmodium vivax India VII.</title>
        <authorList>
            <consortium name="The Broad Institute Genome Sequencing Platform"/>
            <consortium name="The Broad Institute Genome Sequencing Center for Infectious Disease"/>
            <person name="Neafsey D."/>
            <person name="Carlton J."/>
            <person name="Barnwell J."/>
            <person name="Collins W."/>
            <person name="Escalante A."/>
            <person name="Mullikin J."/>
            <person name="Saul A."/>
            <person name="Guigo R."/>
            <person name="Camara F."/>
            <person name="Young S.K."/>
            <person name="Zeng Q."/>
            <person name="Gargeya S."/>
            <person name="Fitzgerald M."/>
            <person name="Haas B."/>
            <person name="Abouelleil A."/>
            <person name="Alvarado L."/>
            <person name="Arachchi H.M."/>
            <person name="Berlin A."/>
            <person name="Brown A."/>
            <person name="Chapman S.B."/>
            <person name="Chen Z."/>
            <person name="Dunbar C."/>
            <person name="Freedman E."/>
            <person name="Gearin G."/>
            <person name="Gellesch M."/>
            <person name="Goldberg J."/>
            <person name="Griggs A."/>
            <person name="Gujja S."/>
            <person name="Heiman D."/>
            <person name="Howarth C."/>
            <person name="Larson L."/>
            <person name="Lui A."/>
            <person name="MacDonald P.J.P."/>
            <person name="Montmayeur A."/>
            <person name="Murphy C."/>
            <person name="Neiman D."/>
            <person name="Pearson M."/>
            <person name="Priest M."/>
            <person name="Roberts A."/>
            <person name="Saif S."/>
            <person name="Shea T."/>
            <person name="Shenoy N."/>
            <person name="Sisk P."/>
            <person name="Stolte C."/>
            <person name="Sykes S."/>
            <person name="Wortman J."/>
            <person name="Nusbaum C."/>
            <person name="Birren B."/>
        </authorList>
    </citation>
    <scope>NUCLEOTIDE SEQUENCE [LARGE SCALE GENOMIC DNA]</scope>
    <source>
        <strain evidence="2 3">India VII</strain>
    </source>
</reference>
<evidence type="ECO:0000256" key="1">
    <source>
        <dbReference type="SAM" id="MobiDB-lite"/>
    </source>
</evidence>
<evidence type="ECO:0000313" key="3">
    <source>
        <dbReference type="Proteomes" id="UP000053562"/>
    </source>
</evidence>
<accession>A0A0J9UV77</accession>
<dbReference type="OrthoDB" id="10364303at2759"/>
<sequence>MNVNRNLFNTDDSHTTINWCDYLNYWIYDYIINSTSCNEYQQFYEKLKILMPKYLPKYDCNIEYPTIEHDKLIKKKKISLYTEILYWMEKAYDSIFYTDDPIIYDKFLGECFKFYKTIKCPDNRETKEEYSNELTKFESNFNSAISFLKKKGKKLSKEGITFSDMSICTLEWENIQENKEAETLSSVKEVPSPEGDPEALGKGSTRSSGSLGLERASGPLEPSGALGLLEQENLNPVGEGSKIDKDTMHEDVNGDPLTEKIPNKVGTIGATVAGSSLFLLMMYKVKIHIFNKYYHFLLQFILHYYENLLITKNYIFKYAYYF</sequence>
<organism evidence="2 3">
    <name type="scientific">Plasmodium vivax India VII</name>
    <dbReference type="NCBI Taxonomy" id="1077284"/>
    <lineage>
        <taxon>Eukaryota</taxon>
        <taxon>Sar</taxon>
        <taxon>Alveolata</taxon>
        <taxon>Apicomplexa</taxon>
        <taxon>Aconoidasida</taxon>
        <taxon>Haemosporida</taxon>
        <taxon>Plasmodiidae</taxon>
        <taxon>Plasmodium</taxon>
        <taxon>Plasmodium (Plasmodium)</taxon>
    </lineage>
</organism>
<evidence type="ECO:0000313" key="2">
    <source>
        <dbReference type="EMBL" id="KMZ77353.1"/>
    </source>
</evidence>
<feature type="region of interest" description="Disordered" evidence="1">
    <location>
        <begin position="181"/>
        <end position="214"/>
    </location>
</feature>
<gene>
    <name evidence="2" type="ORF">PVIIG_05501</name>
</gene>
<dbReference type="EMBL" id="KQ234410">
    <property type="protein sequence ID" value="KMZ77353.1"/>
    <property type="molecule type" value="Genomic_DNA"/>
</dbReference>